<proteinExistence type="predicted"/>
<dbReference type="RefSeq" id="WP_126360702.1">
    <property type="nucleotide sequence ID" value="NZ_LR134318.1"/>
</dbReference>
<dbReference type="EMBL" id="LR134318">
    <property type="protein sequence ID" value="VEF09302.1"/>
    <property type="molecule type" value="Genomic_DNA"/>
</dbReference>
<reference evidence="1 2" key="1">
    <citation type="submission" date="2018-12" db="EMBL/GenBank/DDBJ databases">
        <authorList>
            <consortium name="Pathogen Informatics"/>
        </authorList>
    </citation>
    <scope>NUCLEOTIDE SEQUENCE [LARGE SCALE GENOMIC DNA]</scope>
    <source>
        <strain evidence="1 2">NCTC9428</strain>
    </source>
</reference>
<dbReference type="OrthoDB" id="7020264at2"/>
<organism evidence="1 2">
    <name type="scientific">Pseudomonas fluorescens</name>
    <dbReference type="NCBI Taxonomy" id="294"/>
    <lineage>
        <taxon>Bacteria</taxon>
        <taxon>Pseudomonadati</taxon>
        <taxon>Pseudomonadota</taxon>
        <taxon>Gammaproteobacteria</taxon>
        <taxon>Pseudomonadales</taxon>
        <taxon>Pseudomonadaceae</taxon>
        <taxon>Pseudomonas</taxon>
    </lineage>
</organism>
<dbReference type="AlphaFoldDB" id="A0A448DR89"/>
<gene>
    <name evidence="1" type="ORF">NCTC9428_01199</name>
</gene>
<dbReference type="Proteomes" id="UP000281909">
    <property type="component" value="Chromosome"/>
</dbReference>
<sequence length="61" mass="6514">MANRQTYTVLVPFPTGGGHWSSIGQELDLLDVEASALHFAGRLELNTQSTQAKTAAAKKAD</sequence>
<evidence type="ECO:0000313" key="1">
    <source>
        <dbReference type="EMBL" id="VEF09302.1"/>
    </source>
</evidence>
<protein>
    <submittedName>
        <fullName evidence="1">Putative phage-like protein</fullName>
    </submittedName>
</protein>
<name>A0A448DR89_PSEFL</name>
<evidence type="ECO:0000313" key="2">
    <source>
        <dbReference type="Proteomes" id="UP000281909"/>
    </source>
</evidence>
<accession>A0A448DR89</accession>